<accession>A0A5C4T5E7</accession>
<protein>
    <submittedName>
        <fullName evidence="1">Uncharacterized protein</fullName>
    </submittedName>
</protein>
<organism evidence="1 2">
    <name type="scientific">Paenibacillus hemerocallicola</name>
    <dbReference type="NCBI Taxonomy" id="1172614"/>
    <lineage>
        <taxon>Bacteria</taxon>
        <taxon>Bacillati</taxon>
        <taxon>Bacillota</taxon>
        <taxon>Bacilli</taxon>
        <taxon>Bacillales</taxon>
        <taxon>Paenibacillaceae</taxon>
        <taxon>Paenibacillus</taxon>
    </lineage>
</organism>
<dbReference type="Proteomes" id="UP000307943">
    <property type="component" value="Unassembled WGS sequence"/>
</dbReference>
<evidence type="ECO:0000313" key="1">
    <source>
        <dbReference type="EMBL" id="TNJ63429.1"/>
    </source>
</evidence>
<reference evidence="1 2" key="1">
    <citation type="submission" date="2019-05" db="EMBL/GenBank/DDBJ databases">
        <title>We sequenced the genome of Paenibacillus hemerocallicola KCTC 33185 for further insight into its adaptation and study the phylogeny of Paenibacillus.</title>
        <authorList>
            <person name="Narsing Rao M.P."/>
        </authorList>
    </citation>
    <scope>NUCLEOTIDE SEQUENCE [LARGE SCALE GENOMIC DNA]</scope>
    <source>
        <strain evidence="1 2">KCTC 33185</strain>
    </source>
</reference>
<sequence length="92" mass="10956">MSDIREAFHKLILDQTIVHGKLLAIRVPDYDDLMRDINRLFAELKNMLPDEGEEMWFEYEEKMNHLHSLAEAFLYEQGLKDGFVLSQMLLER</sequence>
<dbReference type="RefSeq" id="WP_139605114.1">
    <property type="nucleotide sequence ID" value="NZ_VDCQ01000043.1"/>
</dbReference>
<dbReference type="AlphaFoldDB" id="A0A5C4T5E7"/>
<evidence type="ECO:0000313" key="2">
    <source>
        <dbReference type="Proteomes" id="UP000307943"/>
    </source>
</evidence>
<dbReference type="EMBL" id="VDCQ01000043">
    <property type="protein sequence ID" value="TNJ63429.1"/>
    <property type="molecule type" value="Genomic_DNA"/>
</dbReference>
<comment type="caution">
    <text evidence="1">The sequence shown here is derived from an EMBL/GenBank/DDBJ whole genome shotgun (WGS) entry which is preliminary data.</text>
</comment>
<gene>
    <name evidence="1" type="ORF">FE784_25645</name>
</gene>
<proteinExistence type="predicted"/>
<keyword evidence="2" id="KW-1185">Reference proteome</keyword>
<name>A0A5C4T5E7_9BACL</name>
<dbReference type="OrthoDB" id="2648009at2"/>